<dbReference type="InterPro" id="IPR036423">
    <property type="entry name" value="SOD-like_Cu/Zn_dom_sf"/>
</dbReference>
<sequence>MRRRLSITLAGLGLFTALFAAAASAVAPAAPSATRVVAEPVAFTTWNEKQPPAAVTYDRHLVPVGAGAVVLAAGGPRTVVGLVVQGLLPGHRYGAHVHQKACGATGTAAGPHYQNVPDPVQPSVDPAYANPHNEVWLDFSTDADGNGQAFAVVDWNFRAGGARAVVLHEHGTSGMPGEAGSAGPRAACITVPFS</sequence>
<protein>
    <submittedName>
        <fullName evidence="4">Superoxide dismutase, copper/zinc binding</fullName>
    </submittedName>
</protein>
<keyword evidence="5" id="KW-1185">Reference proteome</keyword>
<dbReference type="STRING" id="106370.Francci3_2876"/>
<dbReference type="Pfam" id="PF00080">
    <property type="entry name" value="Sod_Cu"/>
    <property type="match status" value="1"/>
</dbReference>
<evidence type="ECO:0000256" key="1">
    <source>
        <dbReference type="ARBA" id="ARBA00010457"/>
    </source>
</evidence>
<dbReference type="AlphaFoldDB" id="Q2J908"/>
<evidence type="ECO:0000313" key="4">
    <source>
        <dbReference type="EMBL" id="ABD12234.1"/>
    </source>
</evidence>
<name>Q2J908_FRACC</name>
<keyword evidence="2" id="KW-0732">Signal</keyword>
<feature type="signal peptide" evidence="2">
    <location>
        <begin position="1"/>
        <end position="29"/>
    </location>
</feature>
<dbReference type="KEGG" id="fra:Francci3_2876"/>
<dbReference type="Gene3D" id="2.60.40.200">
    <property type="entry name" value="Superoxide dismutase, copper/zinc binding domain"/>
    <property type="match status" value="1"/>
</dbReference>
<dbReference type="GO" id="GO:0006801">
    <property type="term" value="P:superoxide metabolic process"/>
    <property type="evidence" value="ECO:0007669"/>
    <property type="project" value="InterPro"/>
</dbReference>
<evidence type="ECO:0000313" key="5">
    <source>
        <dbReference type="Proteomes" id="UP000001937"/>
    </source>
</evidence>
<reference evidence="4 5" key="1">
    <citation type="journal article" date="2007" name="Genome Res.">
        <title>Genome characteristics of facultatively symbiotic Frankia sp. strains reflect host range and host plant biogeography.</title>
        <authorList>
            <person name="Normand P."/>
            <person name="Lapierre P."/>
            <person name="Tisa L.S."/>
            <person name="Gogarten J.P."/>
            <person name="Alloisio N."/>
            <person name="Bagnarol E."/>
            <person name="Bassi C.A."/>
            <person name="Berry A.M."/>
            <person name="Bickhart D.M."/>
            <person name="Choisne N."/>
            <person name="Couloux A."/>
            <person name="Cournoyer B."/>
            <person name="Cruveiller S."/>
            <person name="Daubin V."/>
            <person name="Demange N."/>
            <person name="Francino M.P."/>
            <person name="Goltsman E."/>
            <person name="Huang Y."/>
            <person name="Kopp O.R."/>
            <person name="Labarre L."/>
            <person name="Lapidus A."/>
            <person name="Lavire C."/>
            <person name="Marechal J."/>
            <person name="Martinez M."/>
            <person name="Mastronunzio J.E."/>
            <person name="Mullin B.C."/>
            <person name="Niemann J."/>
            <person name="Pujic P."/>
            <person name="Rawnsley T."/>
            <person name="Rouy Z."/>
            <person name="Schenowitz C."/>
            <person name="Sellstedt A."/>
            <person name="Tavares F."/>
            <person name="Tomkins J.P."/>
            <person name="Vallenet D."/>
            <person name="Valverde C."/>
            <person name="Wall L.G."/>
            <person name="Wang Y."/>
            <person name="Medigue C."/>
            <person name="Benson D.R."/>
        </authorList>
    </citation>
    <scope>NUCLEOTIDE SEQUENCE [LARGE SCALE GENOMIC DNA]</scope>
    <source>
        <strain evidence="5">DSM 45818 / CECT 9043 / CcI3</strain>
    </source>
</reference>
<dbReference type="GO" id="GO:0046872">
    <property type="term" value="F:metal ion binding"/>
    <property type="evidence" value="ECO:0007669"/>
    <property type="project" value="InterPro"/>
</dbReference>
<dbReference type="HOGENOM" id="CLU_095346_1_0_11"/>
<dbReference type="SUPFAM" id="SSF49329">
    <property type="entry name" value="Cu,Zn superoxide dismutase-like"/>
    <property type="match status" value="1"/>
</dbReference>
<feature type="domain" description="Superoxide dismutase copper/zinc binding" evidence="3">
    <location>
        <begin position="76"/>
        <end position="188"/>
    </location>
</feature>
<feature type="chain" id="PRO_5039702435" evidence="2">
    <location>
        <begin position="30"/>
        <end position="194"/>
    </location>
</feature>
<dbReference type="eggNOG" id="COG2032">
    <property type="taxonomic scope" value="Bacteria"/>
</dbReference>
<dbReference type="RefSeq" id="WP_011437263.1">
    <property type="nucleotide sequence ID" value="NC_007777.1"/>
</dbReference>
<evidence type="ECO:0000256" key="2">
    <source>
        <dbReference type="SAM" id="SignalP"/>
    </source>
</evidence>
<gene>
    <name evidence="4" type="ordered locus">Francci3_2876</name>
</gene>
<evidence type="ECO:0000259" key="3">
    <source>
        <dbReference type="Pfam" id="PF00080"/>
    </source>
</evidence>
<accession>Q2J908</accession>
<comment type="similarity">
    <text evidence="1">Belongs to the Cu-Zn superoxide dismutase family.</text>
</comment>
<organism evidence="4 5">
    <name type="scientific">Frankia casuarinae (strain DSM 45818 / CECT 9043 / HFP020203 / CcI3)</name>
    <dbReference type="NCBI Taxonomy" id="106370"/>
    <lineage>
        <taxon>Bacteria</taxon>
        <taxon>Bacillati</taxon>
        <taxon>Actinomycetota</taxon>
        <taxon>Actinomycetes</taxon>
        <taxon>Frankiales</taxon>
        <taxon>Frankiaceae</taxon>
        <taxon>Frankia</taxon>
    </lineage>
</organism>
<proteinExistence type="inferred from homology"/>
<dbReference type="OrthoDB" id="3297424at2"/>
<dbReference type="EMBL" id="CP000249">
    <property type="protein sequence ID" value="ABD12234.1"/>
    <property type="molecule type" value="Genomic_DNA"/>
</dbReference>
<dbReference type="Proteomes" id="UP000001937">
    <property type="component" value="Chromosome"/>
</dbReference>
<dbReference type="InterPro" id="IPR001424">
    <property type="entry name" value="SOD_Cu_Zn_dom"/>
</dbReference>